<feature type="transmembrane region" description="Helical" evidence="6">
    <location>
        <begin position="258"/>
        <end position="279"/>
    </location>
</feature>
<keyword evidence="6" id="KW-0050">Antiport</keyword>
<dbReference type="Pfam" id="PF06965">
    <property type="entry name" value="Na_H_antiport_1"/>
    <property type="match status" value="1"/>
</dbReference>
<evidence type="ECO:0000313" key="8">
    <source>
        <dbReference type="Proteomes" id="UP000056905"/>
    </source>
</evidence>
<keyword evidence="3 6" id="KW-0812">Transmembrane</keyword>
<feature type="transmembrane region" description="Helical" evidence="6">
    <location>
        <begin position="179"/>
        <end position="198"/>
    </location>
</feature>
<feature type="transmembrane region" description="Helical" evidence="6">
    <location>
        <begin position="291"/>
        <end position="315"/>
    </location>
</feature>
<dbReference type="AlphaFoldDB" id="A0A0P0NYC9"/>
<reference evidence="7 8" key="1">
    <citation type="submission" date="2015-10" db="EMBL/GenBank/DDBJ databases">
        <title>Conservation of the essential genome among Caulobacter and Brevundimonas species.</title>
        <authorList>
            <person name="Scott D."/>
            <person name="Ely B."/>
        </authorList>
    </citation>
    <scope>NUCLEOTIDE SEQUENCE [LARGE SCALE GENOMIC DNA]</scope>
    <source>
        <strain evidence="7 8">CB4</strain>
    </source>
</reference>
<evidence type="ECO:0000256" key="1">
    <source>
        <dbReference type="ARBA" id="ARBA00004429"/>
    </source>
</evidence>
<dbReference type="Proteomes" id="UP000056905">
    <property type="component" value="Chromosome"/>
</dbReference>
<feature type="transmembrane region" description="Helical" evidence="6">
    <location>
        <begin position="89"/>
        <end position="112"/>
    </location>
</feature>
<evidence type="ECO:0000256" key="5">
    <source>
        <dbReference type="ARBA" id="ARBA00023136"/>
    </source>
</evidence>
<dbReference type="GO" id="GO:0005886">
    <property type="term" value="C:plasma membrane"/>
    <property type="evidence" value="ECO:0007669"/>
    <property type="project" value="UniProtKB-SubCell"/>
</dbReference>
<evidence type="ECO:0000256" key="2">
    <source>
        <dbReference type="ARBA" id="ARBA00022475"/>
    </source>
</evidence>
<feature type="transmembrane region" description="Helical" evidence="6">
    <location>
        <begin position="57"/>
        <end position="77"/>
    </location>
</feature>
<dbReference type="InterPro" id="IPR004670">
    <property type="entry name" value="NhaA"/>
</dbReference>
<evidence type="ECO:0000313" key="7">
    <source>
        <dbReference type="EMBL" id="ALL13124.1"/>
    </source>
</evidence>
<keyword evidence="6" id="KW-0739">Sodium transport</keyword>
<proteinExistence type="inferred from homology"/>
<keyword evidence="6" id="KW-0406">Ion transport</keyword>
<comment type="function">
    <text evidence="6">Na(+)/H(+) antiporter that extrudes sodium in exchange for external protons.</text>
</comment>
<gene>
    <name evidence="6 7" type="primary">nhaA</name>
    <name evidence="7" type="ORF">AQ619_07040</name>
</gene>
<dbReference type="EMBL" id="CP013002">
    <property type="protein sequence ID" value="ALL13124.1"/>
    <property type="molecule type" value="Genomic_DNA"/>
</dbReference>
<comment type="similarity">
    <text evidence="6">Belongs to the NhaA Na(+)/H(+) (TC 2.A.33) antiporter family.</text>
</comment>
<dbReference type="InterPro" id="IPR023171">
    <property type="entry name" value="Na/H_antiporter_dom_sf"/>
</dbReference>
<keyword evidence="5 6" id="KW-0472">Membrane</keyword>
<dbReference type="OrthoDB" id="9808135at2"/>
<feature type="transmembrane region" description="Helical" evidence="6">
    <location>
        <begin position="20"/>
        <end position="37"/>
    </location>
</feature>
<dbReference type="KEGG" id="chq:AQ619_07040"/>
<dbReference type="Gene3D" id="1.20.1530.10">
    <property type="entry name" value="Na+/H+ antiporter like domain"/>
    <property type="match status" value="1"/>
</dbReference>
<dbReference type="NCBIfam" id="NF007112">
    <property type="entry name" value="PRK09561.1"/>
    <property type="match status" value="1"/>
</dbReference>
<keyword evidence="4 6" id="KW-1133">Transmembrane helix</keyword>
<comment type="subcellular location">
    <subcellularLocation>
        <location evidence="1">Cell inner membrane</location>
        <topology evidence="1">Multi-pass membrane protein</topology>
    </subcellularLocation>
    <subcellularLocation>
        <location evidence="6">Cell membrane</location>
        <topology evidence="6">Multi-pass membrane protein</topology>
    </subcellularLocation>
</comment>
<feature type="transmembrane region" description="Helical" evidence="6">
    <location>
        <begin position="327"/>
        <end position="352"/>
    </location>
</feature>
<evidence type="ECO:0000256" key="4">
    <source>
        <dbReference type="ARBA" id="ARBA00022989"/>
    </source>
</evidence>
<name>A0A0P0NYC9_9CAUL</name>
<keyword evidence="6" id="KW-0813">Transport</keyword>
<keyword evidence="2 6" id="KW-1003">Cell membrane</keyword>
<feature type="transmembrane region" description="Helical" evidence="6">
    <location>
        <begin position="205"/>
        <end position="238"/>
    </location>
</feature>
<dbReference type="GO" id="GO:0015385">
    <property type="term" value="F:sodium:proton antiporter activity"/>
    <property type="evidence" value="ECO:0007669"/>
    <property type="project" value="UniProtKB-UniRule"/>
</dbReference>
<dbReference type="STRING" id="69395.AQ619_07040"/>
<dbReference type="RefSeq" id="WP_062145823.1">
    <property type="nucleotide sequence ID" value="NZ_CP013002.1"/>
</dbReference>
<sequence length="400" mass="41719">MSHPARKLSVLREFLESGAAGGLLLMGSAALALFVANSPLADGYFSALHISFAGLDLLHWINDGLMAIFFLFVGLEIKREFLDGQLATWSNRALPCLAAAGGVIVPGLVYAALNAGSPETLRGWAIPTATDIAFALGVLSLLGSRVPTSLKIFLATLAIVDDLVAVLVIAVFYTAELNIVALAGAGIVTLVLVGFNRLKVKRLAAYLVVGVVLWWLVLLSGIHATIAGVVLAMTIPLQASKAAPDDATSPLHRLEHALSPWVAFLVVPIFGFANAGVSFAGMTPSVLTEPVTLGVALGLLLGKQLGVFGAAWLAIRLGIARLPVAASWLQLYGVSLLCGIGFTMSLFIGLLAFKDAALQDEVKVGVLVGSLTSALLGAALLSFSKRRSTSTNEEISEEGL</sequence>
<dbReference type="GO" id="GO:0006885">
    <property type="term" value="P:regulation of pH"/>
    <property type="evidence" value="ECO:0007669"/>
    <property type="project" value="UniProtKB-UniRule"/>
</dbReference>
<protein>
    <recommendedName>
        <fullName evidence="6">Na(+)/H(+) antiporter NhaA</fullName>
    </recommendedName>
    <alternativeName>
        <fullName evidence="6">Sodium/proton antiporter NhaA</fullName>
    </alternativeName>
</protein>
<organism evidence="7 8">
    <name type="scientific">Caulobacter henricii</name>
    <dbReference type="NCBI Taxonomy" id="69395"/>
    <lineage>
        <taxon>Bacteria</taxon>
        <taxon>Pseudomonadati</taxon>
        <taxon>Pseudomonadota</taxon>
        <taxon>Alphaproteobacteria</taxon>
        <taxon>Caulobacterales</taxon>
        <taxon>Caulobacteraceae</taxon>
        <taxon>Caulobacter</taxon>
    </lineage>
</organism>
<dbReference type="PANTHER" id="PTHR30341">
    <property type="entry name" value="SODIUM ION/PROTON ANTIPORTER NHAA-RELATED"/>
    <property type="match status" value="1"/>
</dbReference>
<dbReference type="NCBIfam" id="NF007111">
    <property type="entry name" value="PRK09560.1"/>
    <property type="match status" value="1"/>
</dbReference>
<keyword evidence="8" id="KW-1185">Reference proteome</keyword>
<accession>A0A0P0NYC9</accession>
<evidence type="ECO:0000256" key="6">
    <source>
        <dbReference type="HAMAP-Rule" id="MF_01844"/>
    </source>
</evidence>
<comment type="catalytic activity">
    <reaction evidence="6">
        <text>Na(+)(in) + 2 H(+)(out) = Na(+)(out) + 2 H(+)(in)</text>
        <dbReference type="Rhea" id="RHEA:29251"/>
        <dbReference type="ChEBI" id="CHEBI:15378"/>
        <dbReference type="ChEBI" id="CHEBI:29101"/>
    </reaction>
</comment>
<dbReference type="PANTHER" id="PTHR30341:SF0">
    <property type="entry name" value="NA(+)_H(+) ANTIPORTER NHAA"/>
    <property type="match status" value="1"/>
</dbReference>
<feature type="transmembrane region" description="Helical" evidence="6">
    <location>
        <begin position="152"/>
        <end position="173"/>
    </location>
</feature>
<evidence type="ECO:0000256" key="3">
    <source>
        <dbReference type="ARBA" id="ARBA00022692"/>
    </source>
</evidence>
<keyword evidence="6" id="KW-0915">Sodium</keyword>
<dbReference type="HAMAP" id="MF_01844">
    <property type="entry name" value="NhaA"/>
    <property type="match status" value="1"/>
</dbReference>
<dbReference type="NCBIfam" id="TIGR00773">
    <property type="entry name" value="NhaA"/>
    <property type="match status" value="1"/>
</dbReference>
<feature type="transmembrane region" description="Helical" evidence="6">
    <location>
        <begin position="364"/>
        <end position="383"/>
    </location>
</feature>
<feature type="transmembrane region" description="Helical" evidence="6">
    <location>
        <begin position="124"/>
        <end position="143"/>
    </location>
</feature>